<feature type="compositionally biased region" description="Acidic residues" evidence="1">
    <location>
        <begin position="215"/>
        <end position="242"/>
    </location>
</feature>
<accession>A0A4V3XG42</accession>
<feature type="compositionally biased region" description="Acidic residues" evidence="1">
    <location>
        <begin position="307"/>
        <end position="333"/>
    </location>
</feature>
<name>A0A4V3XG42_9AGAM</name>
<comment type="caution">
    <text evidence="2">The sequence shown here is derived from an EMBL/GenBank/DDBJ whole genome shotgun (WGS) entry which is preliminary data.</text>
</comment>
<proteinExistence type="predicted"/>
<feature type="region of interest" description="Disordered" evidence="1">
    <location>
        <begin position="17"/>
        <end position="45"/>
    </location>
</feature>
<feature type="region of interest" description="Disordered" evidence="1">
    <location>
        <begin position="305"/>
        <end position="344"/>
    </location>
</feature>
<feature type="compositionally biased region" description="Polar residues" evidence="1">
    <location>
        <begin position="334"/>
        <end position="344"/>
    </location>
</feature>
<keyword evidence="3" id="KW-1185">Reference proteome</keyword>
<reference evidence="2 3" key="1">
    <citation type="submission" date="2019-02" db="EMBL/GenBank/DDBJ databases">
        <title>Genome sequencing of the rare red list fungi Bondarzewia mesenterica.</title>
        <authorList>
            <person name="Buettner E."/>
            <person name="Kellner H."/>
        </authorList>
    </citation>
    <scope>NUCLEOTIDE SEQUENCE [LARGE SCALE GENOMIC DNA]</scope>
    <source>
        <strain evidence="2 3">DSM 108281</strain>
    </source>
</reference>
<feature type="compositionally biased region" description="Basic and acidic residues" evidence="1">
    <location>
        <begin position="203"/>
        <end position="214"/>
    </location>
</feature>
<feature type="compositionally biased region" description="Basic and acidic residues" evidence="1">
    <location>
        <begin position="100"/>
        <end position="113"/>
    </location>
</feature>
<sequence length="344" mass="38386">MKENNRRRLNTIHDLTTLRLHPDGSRVPSQPYPSTSSSGRPNATNIPAEITTSTVLHTRRSRYTVKDSRGNWIARDAAGLGRVKKRRYVSDEEEPGKGNLHGELEGEAREPRRVPGKMAMKKRRFESELDFLGAGVTSQSTFASDHARGEAGSESRFLPVPSSDLLKCIHHFASAYYASRFQLSDGTREYRLERKAMRLKRLEDASKSQEHDAANEFEEDGGDDNRDEDADTEDEEDSDGGDESTSPKVKGKGRTHKKQLGRDMYKIFDGSALMAIGMLLQEHVFQVLAPDIPPGWEAALLPVTATDSEEEVSAGKEEEYEGRDDNAETDWDENSSNNVTTGIQ</sequence>
<dbReference type="Proteomes" id="UP000310158">
    <property type="component" value="Unassembled WGS sequence"/>
</dbReference>
<feature type="region of interest" description="Disordered" evidence="1">
    <location>
        <begin position="89"/>
        <end position="114"/>
    </location>
</feature>
<feature type="compositionally biased region" description="Polar residues" evidence="1">
    <location>
        <begin position="32"/>
        <end position="45"/>
    </location>
</feature>
<protein>
    <submittedName>
        <fullName evidence="2">Uncharacterized protein</fullName>
    </submittedName>
</protein>
<evidence type="ECO:0000313" key="2">
    <source>
        <dbReference type="EMBL" id="THH19943.1"/>
    </source>
</evidence>
<evidence type="ECO:0000256" key="1">
    <source>
        <dbReference type="SAM" id="MobiDB-lite"/>
    </source>
</evidence>
<dbReference type="OrthoDB" id="2565191at2759"/>
<dbReference type="AlphaFoldDB" id="A0A4V3XG42"/>
<organism evidence="2 3">
    <name type="scientific">Bondarzewia mesenterica</name>
    <dbReference type="NCBI Taxonomy" id="1095465"/>
    <lineage>
        <taxon>Eukaryota</taxon>
        <taxon>Fungi</taxon>
        <taxon>Dikarya</taxon>
        <taxon>Basidiomycota</taxon>
        <taxon>Agaricomycotina</taxon>
        <taxon>Agaricomycetes</taxon>
        <taxon>Russulales</taxon>
        <taxon>Bondarzewiaceae</taxon>
        <taxon>Bondarzewia</taxon>
    </lineage>
</organism>
<feature type="region of interest" description="Disordered" evidence="1">
    <location>
        <begin position="203"/>
        <end position="257"/>
    </location>
</feature>
<gene>
    <name evidence="2" type="ORF">EW146_g1315</name>
</gene>
<dbReference type="EMBL" id="SGPL01000032">
    <property type="protein sequence ID" value="THH19943.1"/>
    <property type="molecule type" value="Genomic_DNA"/>
</dbReference>
<evidence type="ECO:0000313" key="3">
    <source>
        <dbReference type="Proteomes" id="UP000310158"/>
    </source>
</evidence>